<feature type="transmembrane region" description="Helical" evidence="1">
    <location>
        <begin position="187"/>
        <end position="210"/>
    </location>
</feature>
<keyword evidence="4" id="KW-1185">Reference proteome</keyword>
<dbReference type="Proteomes" id="UP000007796">
    <property type="component" value="Unassembled WGS sequence"/>
</dbReference>
<dbReference type="GeneID" id="25981459"/>
<keyword evidence="1" id="KW-0812">Transmembrane</keyword>
<dbReference type="EMBL" id="GL629990">
    <property type="protein sequence ID" value="EFW99500.1"/>
    <property type="molecule type" value="Genomic_DNA"/>
</dbReference>
<evidence type="ECO:0000256" key="1">
    <source>
        <dbReference type="SAM" id="Phobius"/>
    </source>
</evidence>
<evidence type="ECO:0000313" key="4">
    <source>
        <dbReference type="Proteomes" id="UP000007796"/>
    </source>
</evidence>
<dbReference type="AlphaFoldDB" id="F0XRP6"/>
<dbReference type="HOGENOM" id="CLU_011353_0_0_1"/>
<keyword evidence="2" id="KW-0732">Signal</keyword>
<gene>
    <name evidence="3" type="ORF">CMQ_7868</name>
</gene>
<dbReference type="eggNOG" id="ENOG502SH6B">
    <property type="taxonomic scope" value="Eukaryota"/>
</dbReference>
<evidence type="ECO:0000256" key="2">
    <source>
        <dbReference type="SAM" id="SignalP"/>
    </source>
</evidence>
<feature type="chain" id="PRO_5003260358" evidence="2">
    <location>
        <begin position="21"/>
        <end position="823"/>
    </location>
</feature>
<feature type="transmembrane region" description="Helical" evidence="1">
    <location>
        <begin position="599"/>
        <end position="616"/>
    </location>
</feature>
<reference evidence="3 4" key="1">
    <citation type="journal article" date="2011" name="Proc. Natl. Acad. Sci. U.S.A.">
        <title>Genome and transcriptome analyses of the mountain pine beetle-fungal symbiont Grosmannia clavigera, a lodgepole pine pathogen.</title>
        <authorList>
            <person name="DiGuistini S."/>
            <person name="Wang Y."/>
            <person name="Liao N.Y."/>
            <person name="Taylor G."/>
            <person name="Tanguay P."/>
            <person name="Feau N."/>
            <person name="Henrissat B."/>
            <person name="Chan S.K."/>
            <person name="Hesse-Orce U."/>
            <person name="Alamouti S.M."/>
            <person name="Tsui C.K.M."/>
            <person name="Docking R.T."/>
            <person name="Levasseur A."/>
            <person name="Haridas S."/>
            <person name="Robertson G."/>
            <person name="Birol I."/>
            <person name="Holt R.A."/>
            <person name="Marra M.A."/>
            <person name="Hamelin R.C."/>
            <person name="Hirst M."/>
            <person name="Jones S.J.M."/>
            <person name="Bohlmann J."/>
            <person name="Breuil C."/>
        </authorList>
    </citation>
    <scope>NUCLEOTIDE SEQUENCE [LARGE SCALE GENOMIC DNA]</scope>
    <source>
        <strain evidence="4">kw1407 / UAMH 11150</strain>
    </source>
</reference>
<name>F0XRP6_GROCL</name>
<keyword evidence="1" id="KW-1133">Transmembrane helix</keyword>
<dbReference type="RefSeq" id="XP_014168983.1">
    <property type="nucleotide sequence ID" value="XM_014313508.1"/>
</dbReference>
<keyword evidence="1" id="KW-0472">Membrane</keyword>
<feature type="transmembrane region" description="Helical" evidence="1">
    <location>
        <begin position="659"/>
        <end position="681"/>
    </location>
</feature>
<evidence type="ECO:0000313" key="3">
    <source>
        <dbReference type="EMBL" id="EFW99500.1"/>
    </source>
</evidence>
<feature type="signal peptide" evidence="2">
    <location>
        <begin position="1"/>
        <end position="20"/>
    </location>
</feature>
<dbReference type="InParanoid" id="F0XRP6"/>
<feature type="transmembrane region" description="Helical" evidence="1">
    <location>
        <begin position="216"/>
        <end position="238"/>
    </location>
</feature>
<dbReference type="OrthoDB" id="5392263at2759"/>
<accession>F0XRP6</accession>
<sequence>MFPPARLQQLLLLFPMLASSQSNNQTLDGTIYVDGGRTYDFRPYLEGVDASTRLNKSGVHPGGQNFTKCCYKAVAAYIKNYPENSTTMIFDPSRTQGKMSLIAPSRLYDYSTHGQFPCGATYNGSNEGAPVVMANYSWTVESCPNWALSGADNLNAWLQPLSGVLLPAVVFCLSIPRRRRLEVPGRLFVQGALKRYMTLVFDAIVAFAIVTTDTVIWLSICFAFAGPMIISGLYEAMLDNYVLRYLTRKTRNSRLSLDMRCRCLMVILIGNLDLVWNTDIENSGGGFVTDGADRSDVHLSNNRSEIPLGEIRSRSSLLPTIQQPNPTAVVLASPWMHMEQFLYDLRLHDDDFKSRGHSPRQHSHGEGELGAKCLLGQNCPDKTHYKMPIQRTPDIHRKIHDVKTQLKTMLLCQYSFGSIVGAPVILALAFGQWYMTIPHIAIVSGLLLAGNNPNILEGVLHMNGEYEEDNKIVLGFKYGLAFPSCYKVAWLWNRGHNKKNWLKTLVDTYLKQKRPNSKELDVDDDMLQLQQRTTLSFLDWALLLFLTILLLSLPCVLALLTAYFTPVVGVSCRAITITMYLSAQIGQIILWLWAYAGPLAVIDVYGLSFFFTGGWLDRNGFYRPYDVRWLAGNDGLAHNPIKLMRILWSKGRGLLCWQFLWNCLYYLGQWLLGGFGVLAAIGGTLMQLMGVYSADVCRVTTPNWSKNDIHRADVLLSQNTAKMIRLSRSTWIPFASTAIGFMSAVSFVGWLYQRRMRNVFLKLATRIDDNECQEAKWSHPEPAKAEEHKGESFLKTPVGGETELLLQDLETMGDSGNTSGKPR</sequence>
<feature type="transmembrane region" description="Helical" evidence="1">
    <location>
        <begin position="731"/>
        <end position="752"/>
    </location>
</feature>
<protein>
    <submittedName>
        <fullName evidence="3">Uncharacterized protein</fullName>
    </submittedName>
</protein>
<feature type="transmembrane region" description="Helical" evidence="1">
    <location>
        <begin position="156"/>
        <end position="175"/>
    </location>
</feature>
<feature type="transmembrane region" description="Helical" evidence="1">
    <location>
        <begin position="540"/>
        <end position="562"/>
    </location>
</feature>
<proteinExistence type="predicted"/>
<organism evidence="4">
    <name type="scientific">Grosmannia clavigera (strain kw1407 / UAMH 11150)</name>
    <name type="common">Blue stain fungus</name>
    <name type="synonym">Graphiocladiella clavigera</name>
    <dbReference type="NCBI Taxonomy" id="655863"/>
    <lineage>
        <taxon>Eukaryota</taxon>
        <taxon>Fungi</taxon>
        <taxon>Dikarya</taxon>
        <taxon>Ascomycota</taxon>
        <taxon>Pezizomycotina</taxon>
        <taxon>Sordariomycetes</taxon>
        <taxon>Sordariomycetidae</taxon>
        <taxon>Ophiostomatales</taxon>
        <taxon>Ophiostomataceae</taxon>
        <taxon>Leptographium</taxon>
    </lineage>
</organism>